<organism evidence="1 2">
    <name type="scientific">Variovorax defluvii</name>
    <dbReference type="NCBI Taxonomy" id="913761"/>
    <lineage>
        <taxon>Bacteria</taxon>
        <taxon>Pseudomonadati</taxon>
        <taxon>Pseudomonadota</taxon>
        <taxon>Betaproteobacteria</taxon>
        <taxon>Burkholderiales</taxon>
        <taxon>Comamonadaceae</taxon>
        <taxon>Variovorax</taxon>
    </lineage>
</organism>
<dbReference type="Proteomes" id="UP001500975">
    <property type="component" value="Unassembled WGS sequence"/>
</dbReference>
<sequence>MSDHFADDELALLREHGIVLFAGRVIFDAQAPMPAEQIAAVQAVCAGPLPPELVGLWQRTAGGRIDYDLHLRMNGSEEAVNWSELFWNGSDGEHDLQGWIAHEQERARDSAAARGEPWDGLLTALPFGGFESTHRIYAVVERGPDYGHILAWKQGLPETWAYAMHEDGLTTIAHDLPAAFAMLRLDEDPLEPAGDYFTGQALLEYLDERHQDHGLALELVDKVVAFYRRATVDWRTPLAAGTLDRDGALSRIALRHAVATDDATLVERLAAAGVSFDGPLLGSATATDLALSHGAHHAAAALARAGAPVSPDALDGIDSAVSPELVTLLLERGAQPSVTAMAECVACGAPAAARVIGDAYQRSHDDLAAAFEKTRQDMLADLERSLAEVRTGEVSHYLGPEGLAERVDHLQSFQL</sequence>
<comment type="caution">
    <text evidence="1">The sequence shown here is derived from an EMBL/GenBank/DDBJ whole genome shotgun (WGS) entry which is preliminary data.</text>
</comment>
<name>A0ABP8GPV4_9BURK</name>
<accession>A0ABP8GPV4</accession>
<protein>
    <submittedName>
        <fullName evidence="1">Ankyrin repeat domain-containing protein</fullName>
    </submittedName>
</protein>
<dbReference type="RefSeq" id="WP_345535104.1">
    <property type="nucleotide sequence ID" value="NZ_BAABGJ010000001.1"/>
</dbReference>
<reference evidence="2" key="1">
    <citation type="journal article" date="2019" name="Int. J. Syst. Evol. Microbiol.">
        <title>The Global Catalogue of Microorganisms (GCM) 10K type strain sequencing project: providing services to taxonomists for standard genome sequencing and annotation.</title>
        <authorList>
            <consortium name="The Broad Institute Genomics Platform"/>
            <consortium name="The Broad Institute Genome Sequencing Center for Infectious Disease"/>
            <person name="Wu L."/>
            <person name="Ma J."/>
        </authorList>
    </citation>
    <scope>NUCLEOTIDE SEQUENCE [LARGE SCALE GENOMIC DNA]</scope>
    <source>
        <strain evidence="2">JCM 17804</strain>
    </source>
</reference>
<proteinExistence type="predicted"/>
<keyword evidence="2" id="KW-1185">Reference proteome</keyword>
<evidence type="ECO:0000313" key="2">
    <source>
        <dbReference type="Proteomes" id="UP001500975"/>
    </source>
</evidence>
<gene>
    <name evidence="1" type="ORF">GCM10023165_00430</name>
</gene>
<dbReference type="EMBL" id="BAABGJ010000001">
    <property type="protein sequence ID" value="GAA4328240.1"/>
    <property type="molecule type" value="Genomic_DNA"/>
</dbReference>
<evidence type="ECO:0000313" key="1">
    <source>
        <dbReference type="EMBL" id="GAA4328240.1"/>
    </source>
</evidence>